<evidence type="ECO:0000256" key="2">
    <source>
        <dbReference type="ARBA" id="ARBA00011738"/>
    </source>
</evidence>
<dbReference type="AlphaFoldDB" id="A0A0C1PXD8"/>
<dbReference type="GO" id="GO:0036220">
    <property type="term" value="F:ITP diphosphatase activity"/>
    <property type="evidence" value="ECO:0007669"/>
    <property type="project" value="UniProtKB-UniRule"/>
</dbReference>
<comment type="catalytic activity">
    <reaction evidence="10">
        <text>ITP + H2O = IMP + diphosphate + H(+)</text>
        <dbReference type="Rhea" id="RHEA:29399"/>
        <dbReference type="ChEBI" id="CHEBI:15377"/>
        <dbReference type="ChEBI" id="CHEBI:15378"/>
        <dbReference type="ChEBI" id="CHEBI:33019"/>
        <dbReference type="ChEBI" id="CHEBI:58053"/>
        <dbReference type="ChEBI" id="CHEBI:61402"/>
        <dbReference type="EC" id="3.6.1.66"/>
    </reaction>
</comment>
<keyword evidence="5 10" id="KW-0378">Hydrolase</keyword>
<dbReference type="GO" id="GO:0000166">
    <property type="term" value="F:nucleotide binding"/>
    <property type="evidence" value="ECO:0007669"/>
    <property type="project" value="UniProtKB-KW"/>
</dbReference>
<comment type="similarity">
    <text evidence="1 10 11">Belongs to the HAM1 NTPase family.</text>
</comment>
<comment type="subunit">
    <text evidence="2 10">Homodimer.</text>
</comment>
<dbReference type="EMBL" id="NVYO01000001">
    <property type="protein sequence ID" value="PBQ23335.1"/>
    <property type="molecule type" value="Genomic_DNA"/>
</dbReference>
<dbReference type="Proteomes" id="UP000785759">
    <property type="component" value="Unassembled WGS sequence"/>
</dbReference>
<dbReference type="NCBIfam" id="NF011397">
    <property type="entry name" value="PRK14822.1"/>
    <property type="match status" value="1"/>
</dbReference>
<feature type="binding site" evidence="10">
    <location>
        <begin position="181"/>
        <end position="182"/>
    </location>
    <ligand>
        <name>substrate</name>
    </ligand>
</feature>
<keyword evidence="6 10" id="KW-0460">Magnesium</keyword>
<dbReference type="FunFam" id="3.90.950.10:FF:000001">
    <property type="entry name" value="dITP/XTP pyrophosphatase"/>
    <property type="match status" value="1"/>
</dbReference>
<evidence type="ECO:0000256" key="9">
    <source>
        <dbReference type="ARBA" id="ARBA00052017"/>
    </source>
</evidence>
<feature type="binding site" evidence="10">
    <location>
        <position position="71"/>
    </location>
    <ligand>
        <name>Mg(2+)</name>
        <dbReference type="ChEBI" id="CHEBI:18420"/>
    </ligand>
</feature>
<dbReference type="Pfam" id="PF01725">
    <property type="entry name" value="Ham1p_like"/>
    <property type="match status" value="1"/>
</dbReference>
<proteinExistence type="inferred from homology"/>
<dbReference type="GO" id="GO:0005829">
    <property type="term" value="C:cytosol"/>
    <property type="evidence" value="ECO:0007669"/>
    <property type="project" value="TreeGrafter"/>
</dbReference>
<comment type="caution">
    <text evidence="10">Lacks conserved residue(s) required for the propagation of feature annotation.</text>
</comment>
<dbReference type="GO" id="GO:0017111">
    <property type="term" value="F:ribonucleoside triphosphate phosphatase activity"/>
    <property type="evidence" value="ECO:0007669"/>
    <property type="project" value="InterPro"/>
</dbReference>
<feature type="binding site" evidence="10">
    <location>
        <position position="176"/>
    </location>
    <ligand>
        <name>substrate</name>
    </ligand>
</feature>
<evidence type="ECO:0000256" key="6">
    <source>
        <dbReference type="ARBA" id="ARBA00022842"/>
    </source>
</evidence>
<dbReference type="GO" id="GO:0036222">
    <property type="term" value="F:XTP diphosphatase activity"/>
    <property type="evidence" value="ECO:0007669"/>
    <property type="project" value="UniProtKB-UniRule"/>
</dbReference>
<dbReference type="Proteomes" id="UP000217918">
    <property type="component" value="Unassembled WGS sequence"/>
</dbReference>
<evidence type="ECO:0000313" key="12">
    <source>
        <dbReference type="EMBL" id="MBS1010809.1"/>
    </source>
</evidence>
<dbReference type="PANTHER" id="PTHR11067:SF9">
    <property type="entry name" value="INOSINE TRIPHOSPHATE PYROPHOSPHATASE"/>
    <property type="match status" value="1"/>
</dbReference>
<evidence type="ECO:0000256" key="1">
    <source>
        <dbReference type="ARBA" id="ARBA00008023"/>
    </source>
</evidence>
<dbReference type="EC" id="3.6.1.66" evidence="10"/>
<evidence type="ECO:0000313" key="14">
    <source>
        <dbReference type="EMBL" id="TOZ05903.1"/>
    </source>
</evidence>
<reference evidence="12" key="3">
    <citation type="submission" date="2020-12" db="EMBL/GenBank/DDBJ databases">
        <authorList>
            <person name="Mcmullen J.G."/>
        </authorList>
    </citation>
    <scope>NUCLEOTIDE SEQUENCE</scope>
    <source>
        <strain evidence="12">Dm-2019-70</strain>
    </source>
</reference>
<comment type="function">
    <text evidence="10">Pyrophosphatase that catalyzes the hydrolysis of nucleoside triphosphates to their monophosphate derivatives, with a high preference for the non-canonical purine nucleotides XTP (xanthosine triphosphate), dITP (deoxyinosine triphosphate) and ITP. Seems to function as a house-cleaning enzyme that removes non-canonical purine nucleotides from the nucleotide pool, thus preventing their incorporation into DNA/RNA and avoiding chromosomal lesions.</text>
</comment>
<dbReference type="CDD" id="cd00515">
    <property type="entry name" value="HAM1"/>
    <property type="match status" value="1"/>
</dbReference>
<dbReference type="NCBIfam" id="TIGR00042">
    <property type="entry name" value="RdgB/HAM1 family non-canonical purine NTP pyrophosphatase"/>
    <property type="match status" value="1"/>
</dbReference>
<sequence>MTNTIVIATNNAGKAREFRAIFEPKGLQVKTLADFPTLDQVAETGQTFTENATLKATAVAQATQLPVLADDSGLMVDALNGAPGIYSARYAGDHDDAKNNAKLLAELHDVPAEKRGAAFHTSLVLIKPNGKKLVATGEVRGEILTAPRGADGFGYDPLFYVPAEGQTFAEMGLVQKNQHSHRAKATAAMLPQFDQWWED</sequence>
<evidence type="ECO:0000256" key="11">
    <source>
        <dbReference type="RuleBase" id="RU003781"/>
    </source>
</evidence>
<evidence type="ECO:0000313" key="16">
    <source>
        <dbReference type="Proteomes" id="UP000676478"/>
    </source>
</evidence>
<feature type="binding site" evidence="10">
    <location>
        <position position="72"/>
    </location>
    <ligand>
        <name>substrate</name>
    </ligand>
</feature>
<dbReference type="GO" id="GO:0046872">
    <property type="term" value="F:metal ion binding"/>
    <property type="evidence" value="ECO:0007669"/>
    <property type="project" value="UniProtKB-KW"/>
</dbReference>
<feature type="active site" description="Proton acceptor" evidence="10">
    <location>
        <position position="71"/>
    </location>
</feature>
<evidence type="ECO:0000256" key="8">
    <source>
        <dbReference type="ARBA" id="ARBA00051875"/>
    </source>
</evidence>
<evidence type="ECO:0000256" key="3">
    <source>
        <dbReference type="ARBA" id="ARBA00022723"/>
    </source>
</evidence>
<keyword evidence="3 10" id="KW-0479">Metal-binding</keyword>
<evidence type="ECO:0000256" key="10">
    <source>
        <dbReference type="HAMAP-Rule" id="MF_01405"/>
    </source>
</evidence>
<keyword evidence="4 10" id="KW-0547">Nucleotide-binding</keyword>
<comment type="catalytic activity">
    <reaction evidence="8 10">
        <text>dITP + H2O = dIMP + diphosphate + H(+)</text>
        <dbReference type="Rhea" id="RHEA:28342"/>
        <dbReference type="ChEBI" id="CHEBI:15377"/>
        <dbReference type="ChEBI" id="CHEBI:15378"/>
        <dbReference type="ChEBI" id="CHEBI:33019"/>
        <dbReference type="ChEBI" id="CHEBI:61194"/>
        <dbReference type="ChEBI" id="CHEBI:61382"/>
        <dbReference type="EC" id="3.6.1.66"/>
    </reaction>
</comment>
<dbReference type="EMBL" id="QFDK01000001">
    <property type="protein sequence ID" value="TOZ05903.1"/>
    <property type="molecule type" value="Genomic_DNA"/>
</dbReference>
<evidence type="ECO:0000256" key="4">
    <source>
        <dbReference type="ARBA" id="ARBA00022741"/>
    </source>
</evidence>
<feature type="binding site" evidence="10">
    <location>
        <begin position="9"/>
        <end position="14"/>
    </location>
    <ligand>
        <name>substrate</name>
    </ligand>
</feature>
<comment type="catalytic activity">
    <reaction evidence="9 10">
        <text>XTP + H2O = XMP + diphosphate + H(+)</text>
        <dbReference type="Rhea" id="RHEA:28610"/>
        <dbReference type="ChEBI" id="CHEBI:15377"/>
        <dbReference type="ChEBI" id="CHEBI:15378"/>
        <dbReference type="ChEBI" id="CHEBI:33019"/>
        <dbReference type="ChEBI" id="CHEBI:57464"/>
        <dbReference type="ChEBI" id="CHEBI:61314"/>
        <dbReference type="EC" id="3.6.1.66"/>
    </reaction>
</comment>
<comment type="cofactor">
    <cofactor evidence="10">
        <name>Mg(2+)</name>
        <dbReference type="ChEBI" id="CHEBI:18420"/>
    </cofactor>
    <text evidence="10">Binds 1 Mg(2+) ion per subunit.</text>
</comment>
<gene>
    <name evidence="13" type="ORF">CNR29_04590</name>
    <name evidence="14" type="ORF">DIS17_00220</name>
    <name evidence="12" type="ORF">JK167_08215</name>
</gene>
<dbReference type="InterPro" id="IPR020922">
    <property type="entry name" value="dITP/XTP_pyrophosphatase"/>
</dbReference>
<dbReference type="InterPro" id="IPR029001">
    <property type="entry name" value="ITPase-like_fam"/>
</dbReference>
<dbReference type="Gene3D" id="3.90.950.10">
    <property type="match status" value="1"/>
</dbReference>
<name>A0A0C1PXD8_LEVBR</name>
<reference evidence="13 15" key="1">
    <citation type="submission" date="2017-09" db="EMBL/GenBank/DDBJ databases">
        <title>Genome sequence of Lactobacillus brevis D7.</title>
        <authorList>
            <person name="Kwon M.-S."/>
            <person name="Lim S.K."/>
            <person name="Choi H.-J."/>
        </authorList>
    </citation>
    <scope>NUCLEOTIDE SEQUENCE [LARGE SCALE GENOMIC DNA]</scope>
    <source>
        <strain evidence="13 15">D7</strain>
    </source>
</reference>
<organism evidence="12 16">
    <name type="scientific">Levilactobacillus brevis</name>
    <name type="common">Lactobacillus brevis</name>
    <dbReference type="NCBI Taxonomy" id="1580"/>
    <lineage>
        <taxon>Bacteria</taxon>
        <taxon>Bacillati</taxon>
        <taxon>Bacillota</taxon>
        <taxon>Bacilli</taxon>
        <taxon>Lactobacillales</taxon>
        <taxon>Lactobacillaceae</taxon>
        <taxon>Levilactobacillus</taxon>
    </lineage>
</organism>
<reference evidence="12" key="4">
    <citation type="submission" date="2022-09" db="EMBL/GenBank/DDBJ databases">
        <title>Genome-inferred correspondence between phylogeny and metabolic traits in the wild Drosophila gut microbiome.</title>
        <authorList>
            <person name="Bueno E."/>
            <person name="Blow F."/>
            <person name="Douglas A.E."/>
        </authorList>
    </citation>
    <scope>NUCLEOTIDE SEQUENCE</scope>
    <source>
        <strain evidence="12">Dm-2019-70</strain>
    </source>
</reference>
<dbReference type="HAMAP" id="MF_01405">
    <property type="entry name" value="Non_canon_purine_NTPase"/>
    <property type="match status" value="1"/>
</dbReference>
<dbReference type="GeneID" id="56992638"/>
<reference evidence="14" key="2">
    <citation type="submission" date="2018-05" db="EMBL/GenBank/DDBJ databases">
        <title>Genome Comparison of Lactic Acid Bacteria Isolated from non-Wheat Sourdough.</title>
        <authorList>
            <person name="Rice T."/>
            <person name="Axel C."/>
            <person name="Lynch K.M."/>
            <person name="Benz C."/>
            <person name="Arendt E.K."/>
            <person name="Coffey A."/>
        </authorList>
    </citation>
    <scope>NUCLEOTIDE SEQUENCE</scope>
    <source>
        <strain evidence="14">TR055</strain>
    </source>
</reference>
<evidence type="ECO:0000313" key="15">
    <source>
        <dbReference type="Proteomes" id="UP000217918"/>
    </source>
</evidence>
<evidence type="ECO:0000256" key="5">
    <source>
        <dbReference type="ARBA" id="ARBA00022801"/>
    </source>
</evidence>
<dbReference type="SUPFAM" id="SSF52972">
    <property type="entry name" value="ITPase-like"/>
    <property type="match status" value="1"/>
</dbReference>
<dbReference type="GO" id="GO:0009117">
    <property type="term" value="P:nucleotide metabolic process"/>
    <property type="evidence" value="ECO:0007669"/>
    <property type="project" value="UniProtKB-KW"/>
</dbReference>
<keyword evidence="7 10" id="KW-0546">Nucleotide metabolism</keyword>
<evidence type="ECO:0000256" key="7">
    <source>
        <dbReference type="ARBA" id="ARBA00023080"/>
    </source>
</evidence>
<dbReference type="RefSeq" id="WP_021742896.1">
    <property type="nucleotide sequence ID" value="NZ_CAKMAP010000004.1"/>
</dbReference>
<dbReference type="InterPro" id="IPR002637">
    <property type="entry name" value="RdgB/HAM1"/>
</dbReference>
<dbReference type="GO" id="GO:0035870">
    <property type="term" value="F:dITP diphosphatase activity"/>
    <property type="evidence" value="ECO:0007669"/>
    <property type="project" value="UniProtKB-UniRule"/>
</dbReference>
<dbReference type="Proteomes" id="UP000676478">
    <property type="component" value="Unassembled WGS sequence"/>
</dbReference>
<accession>A0A0C1PXD8</accession>
<evidence type="ECO:0000313" key="13">
    <source>
        <dbReference type="EMBL" id="PBQ23335.1"/>
    </source>
</evidence>
<protein>
    <recommendedName>
        <fullName evidence="10">dITP/XTP pyrophosphatase</fullName>
        <ecNumber evidence="10">3.6.1.66</ecNumber>
    </recommendedName>
    <alternativeName>
        <fullName evidence="10">Non-canonical purine NTP pyrophosphatase</fullName>
    </alternativeName>
    <alternativeName>
        <fullName evidence="10">Non-standard purine NTP pyrophosphatase</fullName>
    </alternativeName>
    <alternativeName>
        <fullName evidence="10">Nucleoside-triphosphate diphosphatase</fullName>
    </alternativeName>
    <alternativeName>
        <fullName evidence="10">Nucleoside-triphosphate pyrophosphatase</fullName>
        <shortName evidence="10">NTPase</shortName>
    </alternativeName>
</protein>
<dbReference type="GO" id="GO:0009146">
    <property type="term" value="P:purine nucleoside triphosphate catabolic process"/>
    <property type="evidence" value="ECO:0007669"/>
    <property type="project" value="UniProtKB-UniRule"/>
</dbReference>
<dbReference type="EMBL" id="JAERKF010000009">
    <property type="protein sequence ID" value="MBS1010809.1"/>
    <property type="molecule type" value="Genomic_DNA"/>
</dbReference>
<dbReference type="PANTHER" id="PTHR11067">
    <property type="entry name" value="INOSINE TRIPHOSPHATE PYROPHOSPHATASE/HAM1 PROTEIN"/>
    <property type="match status" value="1"/>
</dbReference>
<comment type="caution">
    <text evidence="12">The sequence shown here is derived from an EMBL/GenBank/DDBJ whole genome shotgun (WGS) entry which is preliminary data.</text>
</comment>
<dbReference type="OrthoDB" id="9807456at2"/>
<feature type="binding site" evidence="10">
    <location>
        <begin position="153"/>
        <end position="156"/>
    </location>
    <ligand>
        <name>substrate</name>
    </ligand>
</feature>